<dbReference type="Gene3D" id="1.10.10.10">
    <property type="entry name" value="Winged helix-like DNA-binding domain superfamily/Winged helix DNA-binding domain"/>
    <property type="match status" value="1"/>
</dbReference>
<dbReference type="SUPFAM" id="SSF53850">
    <property type="entry name" value="Periplasmic binding protein-like II"/>
    <property type="match status" value="1"/>
</dbReference>
<evidence type="ECO:0000256" key="1">
    <source>
        <dbReference type="ARBA" id="ARBA00009437"/>
    </source>
</evidence>
<dbReference type="PANTHER" id="PTHR30126">
    <property type="entry name" value="HTH-TYPE TRANSCRIPTIONAL REGULATOR"/>
    <property type="match status" value="1"/>
</dbReference>
<dbReference type="PANTHER" id="PTHR30126:SF21">
    <property type="entry name" value="TRANSCRIPTIONAL REGULATOR-RELATED"/>
    <property type="match status" value="1"/>
</dbReference>
<feature type="domain" description="HTH lysR-type" evidence="5">
    <location>
        <begin position="1"/>
        <end position="53"/>
    </location>
</feature>
<keyword evidence="2" id="KW-0805">Transcription regulation</keyword>
<dbReference type="InterPro" id="IPR005119">
    <property type="entry name" value="LysR_subst-bd"/>
</dbReference>
<keyword evidence="3" id="KW-0238">DNA-binding</keyword>
<dbReference type="RefSeq" id="WP_381424549.1">
    <property type="nucleotide sequence ID" value="NZ_JBHSDH010000013.1"/>
</dbReference>
<dbReference type="Proteomes" id="UP001595887">
    <property type="component" value="Unassembled WGS sequence"/>
</dbReference>
<dbReference type="Gene3D" id="3.40.190.290">
    <property type="match status" value="1"/>
</dbReference>
<dbReference type="Pfam" id="PF03466">
    <property type="entry name" value="LysR_substrate"/>
    <property type="match status" value="1"/>
</dbReference>
<accession>A0ABV8RIL4</accession>
<keyword evidence="7" id="KW-1185">Reference proteome</keyword>
<sequence>MKTFLAAAETGSFAGAAQSVNASPSSVTERIKQLEHRLGVTLFDRDRRGCRLTSAGTKFRDAARQTVRAWELGLHNVSLPDEFTRSLSFGGQYALWRAYLLPWLADARRHFSDIAFNVTAGASPRLNRDLAEGKLDIAVMYNPVFRRDVVSELLFNDPLILVGPKEDSNWRGRYVHIDWGPTLSPEIAINHKLRPMTGLNIDLGVLSKEWLIHNEMYGFMPSSLVRKDIANGNLYQITEIAEIENAAYVCWRRELDSILASDIITHLKTQIRS</sequence>
<dbReference type="InterPro" id="IPR036390">
    <property type="entry name" value="WH_DNA-bd_sf"/>
</dbReference>
<evidence type="ECO:0000259" key="5">
    <source>
        <dbReference type="PROSITE" id="PS50931"/>
    </source>
</evidence>
<dbReference type="Pfam" id="PF00126">
    <property type="entry name" value="HTH_1"/>
    <property type="match status" value="1"/>
</dbReference>
<dbReference type="CDD" id="cd05466">
    <property type="entry name" value="PBP2_LTTR_substrate"/>
    <property type="match status" value="1"/>
</dbReference>
<evidence type="ECO:0000313" key="7">
    <source>
        <dbReference type="Proteomes" id="UP001595887"/>
    </source>
</evidence>
<keyword evidence="4" id="KW-0804">Transcription</keyword>
<dbReference type="PROSITE" id="PS50931">
    <property type="entry name" value="HTH_LYSR"/>
    <property type="match status" value="1"/>
</dbReference>
<dbReference type="InterPro" id="IPR000847">
    <property type="entry name" value="LysR_HTH_N"/>
</dbReference>
<gene>
    <name evidence="6" type="ORF">ACFOWX_12370</name>
</gene>
<comment type="caution">
    <text evidence="6">The sequence shown here is derived from an EMBL/GenBank/DDBJ whole genome shotgun (WGS) entry which is preliminary data.</text>
</comment>
<comment type="similarity">
    <text evidence="1">Belongs to the LysR transcriptional regulatory family.</text>
</comment>
<evidence type="ECO:0000313" key="6">
    <source>
        <dbReference type="EMBL" id="MFC4293211.1"/>
    </source>
</evidence>
<evidence type="ECO:0000256" key="3">
    <source>
        <dbReference type="ARBA" id="ARBA00023125"/>
    </source>
</evidence>
<organism evidence="6 7">
    <name type="scientific">Sphingorhabdus arenilitoris</name>
    <dbReference type="NCBI Taxonomy" id="1490041"/>
    <lineage>
        <taxon>Bacteria</taxon>
        <taxon>Pseudomonadati</taxon>
        <taxon>Pseudomonadota</taxon>
        <taxon>Alphaproteobacteria</taxon>
        <taxon>Sphingomonadales</taxon>
        <taxon>Sphingomonadaceae</taxon>
        <taxon>Sphingorhabdus</taxon>
    </lineage>
</organism>
<evidence type="ECO:0000256" key="2">
    <source>
        <dbReference type="ARBA" id="ARBA00023015"/>
    </source>
</evidence>
<proteinExistence type="inferred from homology"/>
<dbReference type="InterPro" id="IPR036388">
    <property type="entry name" value="WH-like_DNA-bd_sf"/>
</dbReference>
<dbReference type="EMBL" id="JBHSDH010000013">
    <property type="protein sequence ID" value="MFC4293211.1"/>
    <property type="molecule type" value="Genomic_DNA"/>
</dbReference>
<evidence type="ECO:0000256" key="4">
    <source>
        <dbReference type="ARBA" id="ARBA00023163"/>
    </source>
</evidence>
<protein>
    <submittedName>
        <fullName evidence="6">LysR family transcriptional regulator</fullName>
    </submittedName>
</protein>
<name>A0ABV8RIL4_9SPHN</name>
<dbReference type="SUPFAM" id="SSF46785">
    <property type="entry name" value="Winged helix' DNA-binding domain"/>
    <property type="match status" value="1"/>
</dbReference>
<reference evidence="7" key="1">
    <citation type="journal article" date="2019" name="Int. J. Syst. Evol. Microbiol.">
        <title>The Global Catalogue of Microorganisms (GCM) 10K type strain sequencing project: providing services to taxonomists for standard genome sequencing and annotation.</title>
        <authorList>
            <consortium name="The Broad Institute Genomics Platform"/>
            <consortium name="The Broad Institute Genome Sequencing Center for Infectious Disease"/>
            <person name="Wu L."/>
            <person name="Ma J."/>
        </authorList>
    </citation>
    <scope>NUCLEOTIDE SEQUENCE [LARGE SCALE GENOMIC DNA]</scope>
    <source>
        <strain evidence="7">CECT 8531</strain>
    </source>
</reference>